<dbReference type="InterPro" id="IPR006222">
    <property type="entry name" value="GCVT_N"/>
</dbReference>
<evidence type="ECO:0000313" key="3">
    <source>
        <dbReference type="Proteomes" id="UP000245081"/>
    </source>
</evidence>
<keyword evidence="3" id="KW-1185">Reference proteome</keyword>
<dbReference type="AlphaFoldDB" id="A0A2R5F507"/>
<dbReference type="Gene3D" id="3.30.1360.120">
    <property type="entry name" value="Probable tRNA modification gtpase trme, domain 1"/>
    <property type="match status" value="1"/>
</dbReference>
<dbReference type="Pfam" id="PF01571">
    <property type="entry name" value="GCV_T"/>
    <property type="match status" value="1"/>
</dbReference>
<organism evidence="2 3">
    <name type="scientific">Novimethylophilus kurashikiensis</name>
    <dbReference type="NCBI Taxonomy" id="1825523"/>
    <lineage>
        <taxon>Bacteria</taxon>
        <taxon>Pseudomonadati</taxon>
        <taxon>Pseudomonadota</taxon>
        <taxon>Betaproteobacteria</taxon>
        <taxon>Nitrosomonadales</taxon>
        <taxon>Methylophilaceae</taxon>
        <taxon>Novimethylophilus</taxon>
    </lineage>
</organism>
<accession>A0A2R5F507</accession>
<sequence length="225" mass="24173">MQNTSIIQPSPITYGHIAEPSKIGSVHGMAVALKFGNGDEESKRRQLIGIADISCLSRFGVKGPNAVQWLRAHKVDLPEERNSWVATSSGAVVLRLGNSEFLIEDSPTSSLAPSLASDPPKMFGVYTVRRSDASLVLSGSRVQELLAEVCTLDLSEKALGKNAVVMTQVAGISATVLRQSLNGETVYRLWCDGTYGTYMWHTLVEIAEELGGGAVGLSSYFKELA</sequence>
<dbReference type="Proteomes" id="UP000245081">
    <property type="component" value="Unassembled WGS sequence"/>
</dbReference>
<evidence type="ECO:0000259" key="1">
    <source>
        <dbReference type="Pfam" id="PF01571"/>
    </source>
</evidence>
<dbReference type="RefSeq" id="WP_109014665.1">
    <property type="nucleotide sequence ID" value="NZ_BDOQ01000003.1"/>
</dbReference>
<evidence type="ECO:0000313" key="2">
    <source>
        <dbReference type="EMBL" id="GBG13466.1"/>
    </source>
</evidence>
<gene>
    <name evidence="2" type="ORF">NMK_1013</name>
</gene>
<dbReference type="InterPro" id="IPR027266">
    <property type="entry name" value="TrmE/GcvT-like"/>
</dbReference>
<feature type="domain" description="GCVT N-terminal" evidence="1">
    <location>
        <begin position="16"/>
        <end position="218"/>
    </location>
</feature>
<comment type="caution">
    <text evidence="2">The sequence shown here is derived from an EMBL/GenBank/DDBJ whole genome shotgun (WGS) entry which is preliminary data.</text>
</comment>
<dbReference type="SUPFAM" id="SSF103025">
    <property type="entry name" value="Folate-binding domain"/>
    <property type="match status" value="1"/>
</dbReference>
<dbReference type="OrthoDB" id="9179874at2"/>
<reference evidence="2 3" key="1">
    <citation type="journal article" date="2018" name="Environ. Microbiol.">
        <title>Isolation and genomic characterization of Novimethylophilus kurashikiensis gen. nov. sp. nov., a new lanthanide-dependent methylotrophic species of Methylophilaceae.</title>
        <authorList>
            <person name="Lv H."/>
            <person name="Sahin N."/>
            <person name="Tani A."/>
        </authorList>
    </citation>
    <scope>NUCLEOTIDE SEQUENCE [LARGE SCALE GENOMIC DNA]</scope>
    <source>
        <strain evidence="2 3">La2-4</strain>
    </source>
</reference>
<name>A0A2R5F507_9PROT</name>
<protein>
    <recommendedName>
        <fullName evidence="1">GCVT N-terminal domain-containing protein</fullName>
    </recommendedName>
</protein>
<dbReference type="EMBL" id="BDOQ01000003">
    <property type="protein sequence ID" value="GBG13466.1"/>
    <property type="molecule type" value="Genomic_DNA"/>
</dbReference>
<proteinExistence type="predicted"/>